<dbReference type="InterPro" id="IPR029058">
    <property type="entry name" value="AB_hydrolase_fold"/>
</dbReference>
<organism evidence="2 3">
    <name type="scientific">Spirosoma terrae</name>
    <dbReference type="NCBI Taxonomy" id="1968276"/>
    <lineage>
        <taxon>Bacteria</taxon>
        <taxon>Pseudomonadati</taxon>
        <taxon>Bacteroidota</taxon>
        <taxon>Cytophagia</taxon>
        <taxon>Cytophagales</taxon>
        <taxon>Cytophagaceae</taxon>
        <taxon>Spirosoma</taxon>
    </lineage>
</organism>
<accession>A0A6L9LGP6</accession>
<evidence type="ECO:0000259" key="1">
    <source>
        <dbReference type="Pfam" id="PF12697"/>
    </source>
</evidence>
<keyword evidence="2" id="KW-0378">Hydrolase</keyword>
<gene>
    <name evidence="2" type="ORF">GK108_24470</name>
</gene>
<dbReference type="RefSeq" id="WP_163954149.1">
    <property type="nucleotide sequence ID" value="NZ_JAAFZH010000015.1"/>
</dbReference>
<dbReference type="EMBL" id="JAAFZH010000015">
    <property type="protein sequence ID" value="NDU98063.1"/>
    <property type="molecule type" value="Genomic_DNA"/>
</dbReference>
<evidence type="ECO:0000313" key="3">
    <source>
        <dbReference type="Proteomes" id="UP000474175"/>
    </source>
</evidence>
<dbReference type="SUPFAM" id="SSF53474">
    <property type="entry name" value="alpha/beta-Hydrolases"/>
    <property type="match status" value="1"/>
</dbReference>
<name>A0A6L9LGP6_9BACT</name>
<feature type="domain" description="AB hydrolase-1" evidence="1">
    <location>
        <begin position="9"/>
        <end position="246"/>
    </location>
</feature>
<proteinExistence type="predicted"/>
<evidence type="ECO:0000313" key="2">
    <source>
        <dbReference type="EMBL" id="NDU98063.1"/>
    </source>
</evidence>
<dbReference type="Proteomes" id="UP000474175">
    <property type="component" value="Unassembled WGS sequence"/>
</dbReference>
<keyword evidence="3" id="KW-1185">Reference proteome</keyword>
<dbReference type="InterPro" id="IPR000073">
    <property type="entry name" value="AB_hydrolase_1"/>
</dbReference>
<comment type="caution">
    <text evidence="2">The sequence shown here is derived from an EMBL/GenBank/DDBJ whole genome shotgun (WGS) entry which is preliminary data.</text>
</comment>
<protein>
    <submittedName>
        <fullName evidence="2">Alpha/beta hydrolase</fullName>
    </submittedName>
</protein>
<dbReference type="Pfam" id="PF12697">
    <property type="entry name" value="Abhydrolase_6"/>
    <property type="match status" value="1"/>
</dbReference>
<reference evidence="2 3" key="1">
    <citation type="submission" date="2020-02" db="EMBL/GenBank/DDBJ databases">
        <title>Draft genome sequence of two Spirosoma agri KCTC 52727 and Spirosoma terrae KCTC 52035.</title>
        <authorList>
            <person name="Rojas J."/>
            <person name="Ambika Manirajan B."/>
            <person name="Suarez C."/>
            <person name="Ratering S."/>
            <person name="Schnell S."/>
        </authorList>
    </citation>
    <scope>NUCLEOTIDE SEQUENCE [LARGE SCALE GENOMIC DNA]</scope>
    <source>
        <strain evidence="2 3">KCTC 52035</strain>
    </source>
</reference>
<dbReference type="AlphaFoldDB" id="A0A6L9LGP6"/>
<dbReference type="Gene3D" id="3.40.50.1820">
    <property type="entry name" value="alpha/beta hydrolase"/>
    <property type="match status" value="1"/>
</dbReference>
<sequence length="263" mass="29619">MKTNAPKTVVFITGAFVTHHGWKPWQDYFEAKGYKTLAPAWPYKDGTAAELRARQPHDTDLAKLTLSELVEHYANFVKALPEKPIIIGHSLGGLITQILLNRDLAEAAVAIHSVPPQGVIPYEFSFLKAGWKALGLFTDLDKTYLMSFEDWQYAFVNEMSLDDQKKAYDENTIPESKVVARGGLTSAAHVDFDKPHAPLLMTSGSLDNIIPAHLNNRNLKAYKENGSVLDYKEFEGRNHYVLGQPTWQEDADYILEWLAKNTK</sequence>
<dbReference type="GO" id="GO:0016787">
    <property type="term" value="F:hydrolase activity"/>
    <property type="evidence" value="ECO:0007669"/>
    <property type="project" value="UniProtKB-KW"/>
</dbReference>